<gene>
    <name evidence="2" type="ORF">g.14540</name>
</gene>
<protein>
    <submittedName>
        <fullName evidence="2">Uncharacterized protein</fullName>
    </submittedName>
</protein>
<evidence type="ECO:0000256" key="1">
    <source>
        <dbReference type="SAM" id="Phobius"/>
    </source>
</evidence>
<keyword evidence="1" id="KW-0472">Membrane</keyword>
<dbReference type="OrthoDB" id="125347at2759"/>
<name>A0A2S2QJV8_9HEMI</name>
<keyword evidence="1" id="KW-1133">Transmembrane helix</keyword>
<accession>A0A2S2QJV8</accession>
<organism evidence="2">
    <name type="scientific">Sipha flava</name>
    <name type="common">yellow sugarcane aphid</name>
    <dbReference type="NCBI Taxonomy" id="143950"/>
    <lineage>
        <taxon>Eukaryota</taxon>
        <taxon>Metazoa</taxon>
        <taxon>Ecdysozoa</taxon>
        <taxon>Arthropoda</taxon>
        <taxon>Hexapoda</taxon>
        <taxon>Insecta</taxon>
        <taxon>Pterygota</taxon>
        <taxon>Neoptera</taxon>
        <taxon>Paraneoptera</taxon>
        <taxon>Hemiptera</taxon>
        <taxon>Sternorrhyncha</taxon>
        <taxon>Aphidomorpha</taxon>
        <taxon>Aphidoidea</taxon>
        <taxon>Aphididae</taxon>
        <taxon>Sipha</taxon>
    </lineage>
</organism>
<feature type="transmembrane region" description="Helical" evidence="1">
    <location>
        <begin position="12"/>
        <end position="41"/>
    </location>
</feature>
<sequence>MINFSRFVEIKIDILLVYVFLLLYHFVLYHYAYFIISYYYYPVSTPTITVGLQHLTEIRKVLSSVKNSEEMLGCLNKIENFLAQTHCQHRKQTKIYQFF</sequence>
<proteinExistence type="predicted"/>
<keyword evidence="1" id="KW-0812">Transmembrane</keyword>
<dbReference type="AlphaFoldDB" id="A0A2S2QJV8"/>
<evidence type="ECO:0000313" key="2">
    <source>
        <dbReference type="EMBL" id="MBY78026.1"/>
    </source>
</evidence>
<dbReference type="EMBL" id="GGMS01008823">
    <property type="protein sequence ID" value="MBY78026.1"/>
    <property type="molecule type" value="Transcribed_RNA"/>
</dbReference>
<reference evidence="2" key="1">
    <citation type="submission" date="2018-04" db="EMBL/GenBank/DDBJ databases">
        <title>Transcriptome assembly of Sipha flava.</title>
        <authorList>
            <person name="Scully E.D."/>
            <person name="Geib S.M."/>
            <person name="Palmer N.A."/>
            <person name="Koch K."/>
            <person name="Bradshaw J."/>
            <person name="Heng-Moss T."/>
            <person name="Sarath G."/>
        </authorList>
    </citation>
    <scope>NUCLEOTIDE SEQUENCE</scope>
</reference>